<accession>A0A0D9ZBJ1</accession>
<dbReference type="GO" id="GO:0006952">
    <property type="term" value="P:defense response"/>
    <property type="evidence" value="ECO:0007669"/>
    <property type="project" value="UniProtKB-KW"/>
</dbReference>
<dbReference type="Pfam" id="PF00161">
    <property type="entry name" value="RIP"/>
    <property type="match status" value="1"/>
</dbReference>
<dbReference type="AlphaFoldDB" id="A0A0D9ZBJ1"/>
<protein>
    <recommendedName>
        <fullName evidence="1">rRNA N-glycosylase</fullName>
        <ecNumber evidence="1">3.2.2.22</ecNumber>
    </recommendedName>
</protein>
<keyword evidence="1" id="KW-0800">Toxin</keyword>
<name>A0A0D9ZBJ1_9ORYZ</name>
<dbReference type="Gramene" id="OGLUM03G29610.1">
    <property type="protein sequence ID" value="OGLUM03G29610.1"/>
    <property type="gene ID" value="OGLUM03G29610"/>
</dbReference>
<keyword evidence="1" id="KW-0652">Protein synthesis inhibitor</keyword>
<dbReference type="HOGENOM" id="CLU_077252_0_0_1"/>
<keyword evidence="3" id="KW-1185">Reference proteome</keyword>
<proteinExistence type="inferred from homology"/>
<dbReference type="InterPro" id="IPR001574">
    <property type="entry name" value="Ribosome_inactivat_prot"/>
</dbReference>
<organism evidence="2">
    <name type="scientific">Oryza glumipatula</name>
    <dbReference type="NCBI Taxonomy" id="40148"/>
    <lineage>
        <taxon>Eukaryota</taxon>
        <taxon>Viridiplantae</taxon>
        <taxon>Streptophyta</taxon>
        <taxon>Embryophyta</taxon>
        <taxon>Tracheophyta</taxon>
        <taxon>Spermatophyta</taxon>
        <taxon>Magnoliopsida</taxon>
        <taxon>Liliopsida</taxon>
        <taxon>Poales</taxon>
        <taxon>Poaceae</taxon>
        <taxon>BOP clade</taxon>
        <taxon>Oryzoideae</taxon>
        <taxon>Oryzeae</taxon>
        <taxon>Oryzinae</taxon>
        <taxon>Oryza</taxon>
    </lineage>
</organism>
<evidence type="ECO:0000313" key="3">
    <source>
        <dbReference type="Proteomes" id="UP000026961"/>
    </source>
</evidence>
<dbReference type="PANTHER" id="PTHR33453:SF45">
    <property type="entry name" value="RRNA N-GLYCOSYLASE"/>
    <property type="match status" value="1"/>
</dbReference>
<dbReference type="EC" id="3.2.2.22" evidence="1"/>
<evidence type="ECO:0000256" key="1">
    <source>
        <dbReference type="RuleBase" id="RU004915"/>
    </source>
</evidence>
<keyword evidence="1" id="KW-0611">Plant defense</keyword>
<comment type="similarity">
    <text evidence="1">Belongs to the ribosome-inactivating protein family.</text>
</comment>
<keyword evidence="1" id="KW-0378">Hydrolase</keyword>
<evidence type="ECO:0000313" key="2">
    <source>
        <dbReference type="EnsemblPlants" id="OGLUM03G29610.1"/>
    </source>
</evidence>
<dbReference type="GO" id="GO:0030598">
    <property type="term" value="F:rRNA N-glycosylase activity"/>
    <property type="evidence" value="ECO:0007669"/>
    <property type="project" value="UniProtKB-EC"/>
</dbReference>
<dbReference type="Proteomes" id="UP000026961">
    <property type="component" value="Chromosome 3"/>
</dbReference>
<dbReference type="SUPFAM" id="SSF56371">
    <property type="entry name" value="Ribosome inactivating proteins (RIP)"/>
    <property type="match status" value="1"/>
</dbReference>
<dbReference type="Gene3D" id="3.40.420.10">
    <property type="entry name" value="Ricin (A subunit), domain 1"/>
    <property type="match status" value="1"/>
</dbReference>
<sequence>MKMTNLTGRGDDITMLAIRADNLNVIAFANRSGNWNAFEKYADLIPEPVTRLTIGDDYASLLGNGGITNLPNLNLGRHAALDAIHVLSNYSPSVDNRVLGVALATMIVTLPEAIRLRNIRNRQLKGWFTGTRLTLDEAKEVLEWRTMTCGVLICHKNGRWGNSTPRDEAVELFNALQIVSNNGAFERLGVMVWPSYHRCSEPVLDDKQILKIKEDMNRMAQRRG</sequence>
<reference evidence="2" key="2">
    <citation type="submission" date="2018-05" db="EMBL/GenBank/DDBJ databases">
        <title>OgluRS3 (Oryza glumaepatula Reference Sequence Version 3).</title>
        <authorList>
            <person name="Zhang J."/>
            <person name="Kudrna D."/>
            <person name="Lee S."/>
            <person name="Talag J."/>
            <person name="Welchert J."/>
            <person name="Wing R.A."/>
        </authorList>
    </citation>
    <scope>NUCLEOTIDE SEQUENCE [LARGE SCALE GENOMIC DNA]</scope>
</reference>
<comment type="catalytic activity">
    <reaction evidence="1">
        <text>Endohydrolysis of the N-glycosidic bond at one specific adenosine on the 28S rRNA.</text>
        <dbReference type="EC" id="3.2.2.22"/>
    </reaction>
</comment>
<dbReference type="GO" id="GO:0017148">
    <property type="term" value="P:negative regulation of translation"/>
    <property type="evidence" value="ECO:0007669"/>
    <property type="project" value="UniProtKB-KW"/>
</dbReference>
<dbReference type="InterPro" id="IPR016138">
    <property type="entry name" value="Ribosome_inactivat_prot_sub1"/>
</dbReference>
<dbReference type="GO" id="GO:0090729">
    <property type="term" value="F:toxin activity"/>
    <property type="evidence" value="ECO:0007669"/>
    <property type="project" value="UniProtKB-KW"/>
</dbReference>
<dbReference type="InterPro" id="IPR036041">
    <property type="entry name" value="Ribosome-inact_prot_sf"/>
</dbReference>
<dbReference type="PANTHER" id="PTHR33453">
    <property type="match status" value="1"/>
</dbReference>
<dbReference type="EnsemblPlants" id="OGLUM03G29610.1">
    <property type="protein sequence ID" value="OGLUM03G29610.1"/>
    <property type="gene ID" value="OGLUM03G29610"/>
</dbReference>
<reference evidence="2" key="1">
    <citation type="submission" date="2015-04" db="UniProtKB">
        <authorList>
            <consortium name="EnsemblPlants"/>
        </authorList>
    </citation>
    <scope>IDENTIFICATION</scope>
</reference>